<name>A0A183FPU0_HELPZ</name>
<organism evidence="2 3">
    <name type="scientific">Heligmosomoides polygyrus</name>
    <name type="common">Parasitic roundworm</name>
    <dbReference type="NCBI Taxonomy" id="6339"/>
    <lineage>
        <taxon>Eukaryota</taxon>
        <taxon>Metazoa</taxon>
        <taxon>Ecdysozoa</taxon>
        <taxon>Nematoda</taxon>
        <taxon>Chromadorea</taxon>
        <taxon>Rhabditida</taxon>
        <taxon>Rhabditina</taxon>
        <taxon>Rhabditomorpha</taxon>
        <taxon>Strongyloidea</taxon>
        <taxon>Heligmosomidae</taxon>
        <taxon>Heligmosomoides</taxon>
    </lineage>
</organism>
<dbReference type="PANTHER" id="PTHR47027">
    <property type="entry name" value="REVERSE TRANSCRIPTASE DOMAIN-CONTAINING PROTEIN"/>
    <property type="match status" value="1"/>
</dbReference>
<reference evidence="3" key="2">
    <citation type="submission" date="2019-09" db="UniProtKB">
        <authorList>
            <consortium name="WormBaseParasite"/>
        </authorList>
    </citation>
    <scope>IDENTIFICATION</scope>
</reference>
<dbReference type="PANTHER" id="PTHR47027:SF25">
    <property type="entry name" value="REVERSE TRANSCRIPTASE DOMAIN-CONTAINING PROTEIN"/>
    <property type="match status" value="1"/>
</dbReference>
<dbReference type="EMBL" id="UZAH01026507">
    <property type="protein sequence ID" value="VDO81744.1"/>
    <property type="molecule type" value="Genomic_DNA"/>
</dbReference>
<proteinExistence type="predicted"/>
<sequence>MRKDEFSPLFSVALNFAMGKSMRGDEIGIMWSRRFRSTDLDFADDVATMSDNNDSPQQVTTNLVNEAKKIGLRLNRDKSEVMRIGKTDMYVDASIEASHLETIQKFTYLGSTVPSDKNVESEILAKIVEAVPVFQKLEAVTLSAKCQAATKPLNCRYCCYLRE</sequence>
<dbReference type="OrthoDB" id="8197512at2759"/>
<accession>A0A3P7ZC89</accession>
<evidence type="ECO:0000313" key="2">
    <source>
        <dbReference type="Proteomes" id="UP000050761"/>
    </source>
</evidence>
<dbReference type="AlphaFoldDB" id="A0A183FPU0"/>
<gene>
    <name evidence="1" type="ORF">HPBE_LOCUS9669</name>
</gene>
<dbReference type="WBParaSite" id="HPBE_0000966801-mRNA-1">
    <property type="protein sequence ID" value="HPBE_0000966801-mRNA-1"/>
    <property type="gene ID" value="HPBE_0000966801"/>
</dbReference>
<evidence type="ECO:0000313" key="3">
    <source>
        <dbReference type="WBParaSite" id="HPBE_0000966801-mRNA-1"/>
    </source>
</evidence>
<dbReference type="Proteomes" id="UP000050761">
    <property type="component" value="Unassembled WGS sequence"/>
</dbReference>
<reference evidence="1 2" key="1">
    <citation type="submission" date="2018-11" db="EMBL/GenBank/DDBJ databases">
        <authorList>
            <consortium name="Pathogen Informatics"/>
        </authorList>
    </citation>
    <scope>NUCLEOTIDE SEQUENCE [LARGE SCALE GENOMIC DNA]</scope>
</reference>
<keyword evidence="2" id="KW-1185">Reference proteome</keyword>
<accession>A0A183FPU0</accession>
<protein>
    <submittedName>
        <fullName evidence="3">Reverse transcriptase domain-containing protein</fullName>
    </submittedName>
</protein>
<evidence type="ECO:0000313" key="1">
    <source>
        <dbReference type="EMBL" id="VDO81744.1"/>
    </source>
</evidence>